<dbReference type="PANTHER" id="PTHR43155">
    <property type="entry name" value="CYCLIC DI-GMP PHOSPHODIESTERASE PA4108-RELATED"/>
    <property type="match status" value="1"/>
</dbReference>
<dbReference type="InterPro" id="IPR003018">
    <property type="entry name" value="GAF"/>
</dbReference>
<dbReference type="SUPFAM" id="SSF55781">
    <property type="entry name" value="GAF domain-like"/>
    <property type="match status" value="1"/>
</dbReference>
<dbReference type="Proteomes" id="UP000239549">
    <property type="component" value="Unassembled WGS sequence"/>
</dbReference>
<dbReference type="CDD" id="cd00077">
    <property type="entry name" value="HDc"/>
    <property type="match status" value="1"/>
</dbReference>
<dbReference type="RefSeq" id="WP_104371531.1">
    <property type="nucleotide sequence ID" value="NZ_BFAV01000073.1"/>
</dbReference>
<evidence type="ECO:0000259" key="2">
    <source>
        <dbReference type="PROSITE" id="PS51832"/>
    </source>
</evidence>
<dbReference type="Gene3D" id="3.30.450.40">
    <property type="match status" value="1"/>
</dbReference>
<dbReference type="Gene3D" id="1.10.3210.10">
    <property type="entry name" value="Hypothetical protein af1432"/>
    <property type="match status" value="1"/>
</dbReference>
<feature type="domain" description="HD-GYP" evidence="2">
    <location>
        <begin position="270"/>
        <end position="465"/>
    </location>
</feature>
<gene>
    <name evidence="3" type="ORF">DCCM_2186</name>
</gene>
<dbReference type="InterPro" id="IPR006674">
    <property type="entry name" value="HD_domain"/>
</dbReference>
<dbReference type="PROSITE" id="PS51832">
    <property type="entry name" value="HD_GYP"/>
    <property type="match status" value="1"/>
</dbReference>
<comment type="caution">
    <text evidence="3">The sequence shown here is derived from an EMBL/GenBank/DDBJ whole genome shotgun (WGS) entry which is preliminary data.</text>
</comment>
<dbReference type="OrthoDB" id="9798833at2"/>
<feature type="domain" description="HD" evidence="1">
    <location>
        <begin position="292"/>
        <end position="414"/>
    </location>
</feature>
<dbReference type="PANTHER" id="PTHR43155:SF2">
    <property type="entry name" value="CYCLIC DI-GMP PHOSPHODIESTERASE PA4108"/>
    <property type="match status" value="1"/>
</dbReference>
<dbReference type="InterPro" id="IPR037522">
    <property type="entry name" value="HD_GYP_dom"/>
</dbReference>
<evidence type="ECO:0000313" key="4">
    <source>
        <dbReference type="Proteomes" id="UP000239549"/>
    </source>
</evidence>
<dbReference type="Pfam" id="PF13487">
    <property type="entry name" value="HD_5"/>
    <property type="match status" value="1"/>
</dbReference>
<reference evidence="4" key="1">
    <citation type="submission" date="2018-02" db="EMBL/GenBank/DDBJ databases">
        <title>Genome sequence of Desulfocucumis palustris strain NAW-5.</title>
        <authorList>
            <person name="Watanabe M."/>
            <person name="Kojima H."/>
            <person name="Fukui M."/>
        </authorList>
    </citation>
    <scope>NUCLEOTIDE SEQUENCE [LARGE SCALE GENOMIC DNA]</scope>
    <source>
        <strain evidence="4">NAW-5</strain>
    </source>
</reference>
<dbReference type="InterPro" id="IPR029016">
    <property type="entry name" value="GAF-like_dom_sf"/>
</dbReference>
<dbReference type="Pfam" id="PF13185">
    <property type="entry name" value="GAF_2"/>
    <property type="match status" value="1"/>
</dbReference>
<dbReference type="InterPro" id="IPR003607">
    <property type="entry name" value="HD/PDEase_dom"/>
</dbReference>
<accession>A0A2L2XA02</accession>
<dbReference type="EMBL" id="BFAV01000073">
    <property type="protein sequence ID" value="GBF33089.1"/>
    <property type="molecule type" value="Genomic_DNA"/>
</dbReference>
<sequence length="465" mass="50862">MVCSRAAVFSKGGIKIRKVTLKNIIKRQEVASILGDIAPVDELVITDPGGKALIGNNNSGKPLPGCPVKLGEEVIGWVMGGEKAETLAKLLSYLAVQELEKRSLARETLEKYKEISVIYDITEKLAASLDPKQVSQLIVGEAKRLIQADNISVMVIDEDTGLYSILAASGTEYHPKIGFQPGKGIAGSIIASGKGEIVNDVISDPRYIRGTIKISSMMCAPLKIKDRVIGAINVSSAQPLNYTAEDLKILSALALQSAAAIENARLYDRLKDTFLTAVYTLAETIEKRDPYTGGHTKRVMQYSLAIGKELGLADGDMERLRLAAILHDVGKIGIRDNILLKSSKLTLEEFSLIKMHTIYGQQVLKHIKYFKDIIPGVMYHHERFDGKGYPEGLRGEEIDIIARIIAVADSYDAMTTDRPYRKGLCHEAAVEELKRCSGSQWDSDVVEAFLRIDVSQTLGGGKLYG</sequence>
<dbReference type="PROSITE" id="PS51831">
    <property type="entry name" value="HD"/>
    <property type="match status" value="1"/>
</dbReference>
<dbReference type="SMART" id="SM00065">
    <property type="entry name" value="GAF"/>
    <property type="match status" value="1"/>
</dbReference>
<name>A0A2L2XA02_9FIRM</name>
<evidence type="ECO:0000313" key="3">
    <source>
        <dbReference type="EMBL" id="GBF33089.1"/>
    </source>
</evidence>
<dbReference type="SMART" id="SM00471">
    <property type="entry name" value="HDc"/>
    <property type="match status" value="1"/>
</dbReference>
<proteinExistence type="predicted"/>
<dbReference type="SUPFAM" id="SSF109604">
    <property type="entry name" value="HD-domain/PDEase-like"/>
    <property type="match status" value="1"/>
</dbReference>
<dbReference type="AlphaFoldDB" id="A0A2L2XA02"/>
<organism evidence="3 4">
    <name type="scientific">Desulfocucumis palustris</name>
    <dbReference type="NCBI Taxonomy" id="1898651"/>
    <lineage>
        <taxon>Bacteria</taxon>
        <taxon>Bacillati</taxon>
        <taxon>Bacillota</taxon>
        <taxon>Clostridia</taxon>
        <taxon>Eubacteriales</taxon>
        <taxon>Desulfocucumaceae</taxon>
        <taxon>Desulfocucumis</taxon>
    </lineage>
</organism>
<keyword evidence="4" id="KW-1185">Reference proteome</keyword>
<evidence type="ECO:0000259" key="1">
    <source>
        <dbReference type="PROSITE" id="PS51831"/>
    </source>
</evidence>
<protein>
    <submittedName>
        <fullName evidence="3">HD-GYP domain</fullName>
    </submittedName>
</protein>